<comment type="caution">
    <text evidence="3">The sequence shown here is derived from an EMBL/GenBank/DDBJ whole genome shotgun (WGS) entry which is preliminary data.</text>
</comment>
<feature type="transmembrane region" description="Helical" evidence="2">
    <location>
        <begin position="223"/>
        <end position="247"/>
    </location>
</feature>
<dbReference type="AlphaFoldDB" id="A0A8H6KGY6"/>
<feature type="transmembrane region" description="Helical" evidence="2">
    <location>
        <begin position="267"/>
        <end position="287"/>
    </location>
</feature>
<dbReference type="EMBL" id="WIGO01000088">
    <property type="protein sequence ID" value="KAF6830886.1"/>
    <property type="molecule type" value="Genomic_DNA"/>
</dbReference>
<proteinExistence type="predicted"/>
<accession>A0A8H6KGY6</accession>
<keyword evidence="4" id="KW-1185">Reference proteome</keyword>
<evidence type="ECO:0000313" key="3">
    <source>
        <dbReference type="EMBL" id="KAF6830886.1"/>
    </source>
</evidence>
<sequence length="345" mass="37727">MRQALETTPKGSVRQSMRAALLAAAFVCAGIITAVQILNLIAGTWVTRDSDGTERLALASLSVVEFQGIVPSPTDFDSYLVTMRLFHAAFGYEYPEASTAAIISSTPNLPSDFVRIGERLNMSPSSWACYRNRGEECTSPFYDAFGRGFHLDDMSTTLSSFSHAYALVFVALVILVEVLVAVRPSWLRCICYFSIFKRVCPCPRGTRAEIEALPPAFWDRYRLWTWAFAPCVAVLPAIGLFLNGLILKEHVSVRRAGNVNARFGTGFLVLQGLSLGAAFVAVGCVYVRRVLGRRESWLQQQGAPAPEDGVGVEVLRPKGYSDAEPELEPAPARDLAVENGPARPT</sequence>
<evidence type="ECO:0000313" key="4">
    <source>
        <dbReference type="Proteomes" id="UP000654918"/>
    </source>
</evidence>
<feature type="transmembrane region" description="Helical" evidence="2">
    <location>
        <begin position="164"/>
        <end position="182"/>
    </location>
</feature>
<keyword evidence="2" id="KW-0472">Membrane</keyword>
<reference evidence="3" key="1">
    <citation type="journal article" date="2020" name="Phytopathology">
        <title>Genome Sequence Resources of Colletotrichum truncatum, C. plurivorum, C. musicola, and C. sojae: Four Species Pathogenic to Soybean (Glycine max).</title>
        <authorList>
            <person name="Rogerio F."/>
            <person name="Boufleur T.R."/>
            <person name="Ciampi-Guillardi M."/>
            <person name="Sukno S.A."/>
            <person name="Thon M.R."/>
            <person name="Massola Junior N.S."/>
            <person name="Baroncelli R."/>
        </authorList>
    </citation>
    <scope>NUCLEOTIDE SEQUENCE</scope>
    <source>
        <strain evidence="3">LFN00145</strain>
    </source>
</reference>
<gene>
    <name evidence="3" type="ORF">CPLU01_07075</name>
</gene>
<keyword evidence="2" id="KW-0812">Transmembrane</keyword>
<feature type="region of interest" description="Disordered" evidence="1">
    <location>
        <begin position="321"/>
        <end position="345"/>
    </location>
</feature>
<feature type="transmembrane region" description="Helical" evidence="2">
    <location>
        <begin position="21"/>
        <end position="46"/>
    </location>
</feature>
<organism evidence="3 4">
    <name type="scientific">Colletotrichum plurivorum</name>
    <dbReference type="NCBI Taxonomy" id="2175906"/>
    <lineage>
        <taxon>Eukaryota</taxon>
        <taxon>Fungi</taxon>
        <taxon>Dikarya</taxon>
        <taxon>Ascomycota</taxon>
        <taxon>Pezizomycotina</taxon>
        <taxon>Sordariomycetes</taxon>
        <taxon>Hypocreomycetidae</taxon>
        <taxon>Glomerellales</taxon>
        <taxon>Glomerellaceae</taxon>
        <taxon>Colletotrichum</taxon>
        <taxon>Colletotrichum orchidearum species complex</taxon>
    </lineage>
</organism>
<name>A0A8H6KGY6_9PEZI</name>
<dbReference type="Proteomes" id="UP000654918">
    <property type="component" value="Unassembled WGS sequence"/>
</dbReference>
<evidence type="ECO:0000256" key="1">
    <source>
        <dbReference type="SAM" id="MobiDB-lite"/>
    </source>
</evidence>
<protein>
    <submittedName>
        <fullName evidence="3">Uncharacterized protein</fullName>
    </submittedName>
</protein>
<keyword evidence="2" id="KW-1133">Transmembrane helix</keyword>
<evidence type="ECO:0000256" key="2">
    <source>
        <dbReference type="SAM" id="Phobius"/>
    </source>
</evidence>